<dbReference type="PANTHER" id="PTHR43798:SF33">
    <property type="entry name" value="HYDROLASE, PUTATIVE (AFU_ORTHOLOGUE AFUA_2G14860)-RELATED"/>
    <property type="match status" value="1"/>
</dbReference>
<dbReference type="EMBL" id="JACIDK010000002">
    <property type="protein sequence ID" value="MBB3890566.1"/>
    <property type="molecule type" value="Genomic_DNA"/>
</dbReference>
<gene>
    <name evidence="3" type="ORF">GGQ61_001283</name>
</gene>
<feature type="domain" description="AB hydrolase-1" evidence="2">
    <location>
        <begin position="50"/>
        <end position="310"/>
    </location>
</feature>
<evidence type="ECO:0000259" key="2">
    <source>
        <dbReference type="Pfam" id="PF00561"/>
    </source>
</evidence>
<dbReference type="Gene3D" id="3.40.50.1820">
    <property type="entry name" value="alpha/beta hydrolase"/>
    <property type="match status" value="1"/>
</dbReference>
<dbReference type="GO" id="GO:0016020">
    <property type="term" value="C:membrane"/>
    <property type="evidence" value="ECO:0007669"/>
    <property type="project" value="TreeGrafter"/>
</dbReference>
<evidence type="ECO:0000256" key="1">
    <source>
        <dbReference type="SAM" id="SignalP"/>
    </source>
</evidence>
<evidence type="ECO:0000313" key="4">
    <source>
        <dbReference type="Proteomes" id="UP000530564"/>
    </source>
</evidence>
<feature type="chain" id="PRO_5032965801" evidence="1">
    <location>
        <begin position="25"/>
        <end position="332"/>
    </location>
</feature>
<dbReference type="InterPro" id="IPR000073">
    <property type="entry name" value="AB_hydrolase_1"/>
</dbReference>
<comment type="caution">
    <text evidence="3">The sequence shown here is derived from an EMBL/GenBank/DDBJ whole genome shotgun (WGS) entry which is preliminary data.</text>
</comment>
<reference evidence="3 4" key="1">
    <citation type="submission" date="2020-08" db="EMBL/GenBank/DDBJ databases">
        <title>Genomic Encyclopedia of Type Strains, Phase IV (KMG-IV): sequencing the most valuable type-strain genomes for metagenomic binning, comparative biology and taxonomic classification.</title>
        <authorList>
            <person name="Goeker M."/>
        </authorList>
    </citation>
    <scope>NUCLEOTIDE SEQUENCE [LARGE SCALE GENOMIC DNA]</scope>
    <source>
        <strain evidence="3 4">DSM 21793</strain>
    </source>
</reference>
<name>A0A839ZW91_9CAUL</name>
<evidence type="ECO:0000313" key="3">
    <source>
        <dbReference type="EMBL" id="MBB3890566.1"/>
    </source>
</evidence>
<dbReference type="Proteomes" id="UP000530564">
    <property type="component" value="Unassembled WGS sequence"/>
</dbReference>
<dbReference type="InterPro" id="IPR050266">
    <property type="entry name" value="AB_hydrolase_sf"/>
</dbReference>
<accession>A0A839ZW91</accession>
<dbReference type="InterPro" id="IPR029058">
    <property type="entry name" value="AB_hydrolase_fold"/>
</dbReference>
<dbReference type="SUPFAM" id="SSF53474">
    <property type="entry name" value="alpha/beta-Hydrolases"/>
    <property type="match status" value="1"/>
</dbReference>
<proteinExistence type="predicted"/>
<organism evidence="3 4">
    <name type="scientific">Phenylobacterium haematophilum</name>
    <dbReference type="NCBI Taxonomy" id="98513"/>
    <lineage>
        <taxon>Bacteria</taxon>
        <taxon>Pseudomonadati</taxon>
        <taxon>Pseudomonadota</taxon>
        <taxon>Alphaproteobacteria</taxon>
        <taxon>Caulobacterales</taxon>
        <taxon>Caulobacteraceae</taxon>
        <taxon>Phenylobacterium</taxon>
    </lineage>
</organism>
<keyword evidence="4" id="KW-1185">Reference proteome</keyword>
<sequence>MFKALTTCLAGVLFAVFATSPVAAEVFRLEGAPGEPALLVRHEPGPGQSVLLVHGATFPSALSFAYSIDGRSWMDDLRSRGFDVWAFDFAGFGESERTAAMLAEGQAISIPGRAPDGARQIERVVRRMRQTTGHERVLIVAHSWGTLPAGLFAGQRPELVERLVLFGPVARREGEAGAAPRRGSTLVTADDQRRSFAAGLPGGQSPLIAPTLFDRWVEAYLATDPQSRDRMPPAVRVPSGPQADIADAWASSFPYNPATVRAPTLIVRGEWDNITRDSDVAWLVESLASVPGRARDVKLPRGGHRMHLEENRQALFDVVGAFLSQSPIGTAR</sequence>
<dbReference type="AlphaFoldDB" id="A0A839ZW91"/>
<dbReference type="PANTHER" id="PTHR43798">
    <property type="entry name" value="MONOACYLGLYCEROL LIPASE"/>
    <property type="match status" value="1"/>
</dbReference>
<protein>
    <submittedName>
        <fullName evidence="3">Pimeloyl-ACP methyl ester carboxylesterase</fullName>
    </submittedName>
</protein>
<feature type="signal peptide" evidence="1">
    <location>
        <begin position="1"/>
        <end position="24"/>
    </location>
</feature>
<keyword evidence="1" id="KW-0732">Signal</keyword>
<dbReference type="RefSeq" id="WP_183770810.1">
    <property type="nucleotide sequence ID" value="NZ_JACIDK010000002.1"/>
</dbReference>
<dbReference type="Pfam" id="PF00561">
    <property type="entry name" value="Abhydrolase_1"/>
    <property type="match status" value="1"/>
</dbReference>